<protein>
    <submittedName>
        <fullName evidence="2">Uncharacterized protein</fullName>
    </submittedName>
</protein>
<organism evidence="2 3">
    <name type="scientific">Micromonospora marina</name>
    <dbReference type="NCBI Taxonomy" id="307120"/>
    <lineage>
        <taxon>Bacteria</taxon>
        <taxon>Bacillati</taxon>
        <taxon>Actinomycetota</taxon>
        <taxon>Actinomycetes</taxon>
        <taxon>Micromonosporales</taxon>
        <taxon>Micromonosporaceae</taxon>
        <taxon>Micromonospora</taxon>
    </lineage>
</organism>
<dbReference type="RefSeq" id="WP_018785806.1">
    <property type="nucleotide sequence ID" value="NZ_FMCV01000007.1"/>
</dbReference>
<keyword evidence="1" id="KW-0732">Signal</keyword>
<dbReference type="Proteomes" id="UP000198551">
    <property type="component" value="Unassembled WGS sequence"/>
</dbReference>
<name>A0A1C4XBX1_9ACTN</name>
<evidence type="ECO:0000313" key="2">
    <source>
        <dbReference type="EMBL" id="SCF05956.1"/>
    </source>
</evidence>
<keyword evidence="3" id="KW-1185">Reference proteome</keyword>
<feature type="signal peptide" evidence="1">
    <location>
        <begin position="1"/>
        <end position="22"/>
    </location>
</feature>
<proteinExistence type="predicted"/>
<feature type="chain" id="PRO_5039662885" evidence="1">
    <location>
        <begin position="23"/>
        <end position="181"/>
    </location>
</feature>
<accession>A0A1C4XBX1</accession>
<dbReference type="EMBL" id="FMCV01000007">
    <property type="protein sequence ID" value="SCF05956.1"/>
    <property type="molecule type" value="Genomic_DNA"/>
</dbReference>
<gene>
    <name evidence="2" type="ORF">GA0070215_10740</name>
</gene>
<dbReference type="AlphaFoldDB" id="A0A1C4XBX1"/>
<reference evidence="3" key="1">
    <citation type="submission" date="2016-06" db="EMBL/GenBank/DDBJ databases">
        <authorList>
            <person name="Varghese N."/>
        </authorList>
    </citation>
    <scope>NUCLEOTIDE SEQUENCE [LARGE SCALE GENOMIC DNA]</scope>
    <source>
        <strain evidence="3">DSM 45555</strain>
    </source>
</reference>
<evidence type="ECO:0000313" key="3">
    <source>
        <dbReference type="Proteomes" id="UP000198551"/>
    </source>
</evidence>
<sequence length="181" mass="19004">MSTSKGAIGAAVLAGAVILAPAAPATGAPSGVLSGKREVTIVRVQAFESVVSLDGGWLTEVDDDSGRQHFVPTPLGGGKYLIKSYGKRDGHPANDEPACWEVYHETSQPLTVQGAVCDATNPHQRFTITSQGRREYAISNSWAYLQYSPARGLILEELGDAPLLSTFRLVDAGPARTPAGG</sequence>
<evidence type="ECO:0000256" key="1">
    <source>
        <dbReference type="SAM" id="SignalP"/>
    </source>
</evidence>